<dbReference type="Gramene" id="AUR62039679-RA">
    <property type="protein sequence ID" value="AUR62039679-RA:cds"/>
    <property type="gene ID" value="AUR62039679"/>
</dbReference>
<evidence type="ECO:0008006" key="6">
    <source>
        <dbReference type="Google" id="ProtNLM"/>
    </source>
</evidence>
<dbReference type="AlphaFoldDB" id="A0A803N377"/>
<evidence type="ECO:0000259" key="2">
    <source>
        <dbReference type="Pfam" id="PF07727"/>
    </source>
</evidence>
<dbReference type="PANTHER" id="PTHR11439:SF467">
    <property type="entry name" value="INTEGRASE CATALYTIC DOMAIN-CONTAINING PROTEIN"/>
    <property type="match status" value="1"/>
</dbReference>
<dbReference type="GO" id="GO:0003676">
    <property type="term" value="F:nucleic acid binding"/>
    <property type="evidence" value="ECO:0007669"/>
    <property type="project" value="InterPro"/>
</dbReference>
<dbReference type="PANTHER" id="PTHR11439">
    <property type="entry name" value="GAG-POL-RELATED RETROTRANSPOSON"/>
    <property type="match status" value="1"/>
</dbReference>
<dbReference type="InterPro" id="IPR036397">
    <property type="entry name" value="RNaseH_sf"/>
</dbReference>
<dbReference type="EnsemblPlants" id="AUR62039679-RA">
    <property type="protein sequence ID" value="AUR62039679-RA:cds"/>
    <property type="gene ID" value="AUR62039679"/>
</dbReference>
<dbReference type="SUPFAM" id="SSF53098">
    <property type="entry name" value="Ribonuclease H-like"/>
    <property type="match status" value="1"/>
</dbReference>
<evidence type="ECO:0000259" key="3">
    <source>
        <dbReference type="Pfam" id="PF25597"/>
    </source>
</evidence>
<evidence type="ECO:0000313" key="4">
    <source>
        <dbReference type="EnsemblPlants" id="AUR62039679-RA:cds"/>
    </source>
</evidence>
<dbReference type="InterPro" id="IPR057670">
    <property type="entry name" value="SH3_retrovirus"/>
</dbReference>
<name>A0A803N377_CHEQI</name>
<proteinExistence type="predicted"/>
<evidence type="ECO:0000313" key="5">
    <source>
        <dbReference type="Proteomes" id="UP000596660"/>
    </source>
</evidence>
<sequence length="508" mass="57314">MLSQANMGKSFWAEAVSTACYLVNRSPHSALNFKSPQEVWYGKPVDYSTLKVFGCPTFIHVNDGKLEPRAKKCIFIGYDFGFKGYRVWCTQSRRVITSRDVVFDETCMIAPEKEISICNYYVGTHHDTEEDVELDDEHPHHEDGPSPRRPREATPQTQKKSIAEERAKRQIKPPSRYIEGCDYVQYALTVASQVETNNDDPCSFKEAMSQSDAGKWLIAMKQEMESLSKNNTWELCCAPKGKRIVGCKWVYKKKEGTPESGGPIYKARVVAKDDMLVACKNMIEVNNLKRLLSSEFDMKDLGEAKKILGIEIIRDRSADVLYLSQRRYIEKVLERFSMMHAKPVSTPLGSHFKLSKELCPQSKEEEKDMAHIPYTSAVGSVMYSMVCSRPDIAHAVSMVSRYMSRPGKVHWEVVKWLLRYFKGTSNVCLEFGRDANGLIGCCDLDYGGGLDDRKSTSGYVFTLGGTAKELLLKKIGTEENPADMLTKSLPTTKFTLCVDLVGLSLCSM</sequence>
<accession>A0A803N377</accession>
<keyword evidence="5" id="KW-1185">Reference proteome</keyword>
<dbReference type="Pfam" id="PF25597">
    <property type="entry name" value="SH3_retrovirus"/>
    <property type="match status" value="1"/>
</dbReference>
<evidence type="ECO:0000256" key="1">
    <source>
        <dbReference type="SAM" id="MobiDB-lite"/>
    </source>
</evidence>
<dbReference type="Proteomes" id="UP000596660">
    <property type="component" value="Unplaced"/>
</dbReference>
<organism evidence="4 5">
    <name type="scientific">Chenopodium quinoa</name>
    <name type="common">Quinoa</name>
    <dbReference type="NCBI Taxonomy" id="63459"/>
    <lineage>
        <taxon>Eukaryota</taxon>
        <taxon>Viridiplantae</taxon>
        <taxon>Streptophyta</taxon>
        <taxon>Embryophyta</taxon>
        <taxon>Tracheophyta</taxon>
        <taxon>Spermatophyta</taxon>
        <taxon>Magnoliopsida</taxon>
        <taxon>eudicotyledons</taxon>
        <taxon>Gunneridae</taxon>
        <taxon>Pentapetalae</taxon>
        <taxon>Caryophyllales</taxon>
        <taxon>Chenopodiaceae</taxon>
        <taxon>Chenopodioideae</taxon>
        <taxon>Atripliceae</taxon>
        <taxon>Chenopodium</taxon>
    </lineage>
</organism>
<dbReference type="Gene3D" id="3.30.420.10">
    <property type="entry name" value="Ribonuclease H-like superfamily/Ribonuclease H"/>
    <property type="match status" value="1"/>
</dbReference>
<feature type="domain" description="Reverse transcriptase Ty1/copia-type" evidence="2">
    <location>
        <begin position="273"/>
        <end position="348"/>
    </location>
</feature>
<feature type="domain" description="Retroviral polymerase SH3-like" evidence="3">
    <location>
        <begin position="55"/>
        <end position="111"/>
    </location>
</feature>
<dbReference type="InterPro" id="IPR012337">
    <property type="entry name" value="RNaseH-like_sf"/>
</dbReference>
<dbReference type="InterPro" id="IPR013103">
    <property type="entry name" value="RVT_2"/>
</dbReference>
<protein>
    <recommendedName>
        <fullName evidence="6">Reverse transcriptase Ty1/copia-type domain-containing protein</fullName>
    </recommendedName>
</protein>
<reference evidence="4" key="2">
    <citation type="submission" date="2021-03" db="UniProtKB">
        <authorList>
            <consortium name="EnsemblPlants"/>
        </authorList>
    </citation>
    <scope>IDENTIFICATION</scope>
</reference>
<dbReference type="Pfam" id="PF07727">
    <property type="entry name" value="RVT_2"/>
    <property type="match status" value="1"/>
</dbReference>
<dbReference type="OMA" id="EIHWILA"/>
<reference evidence="4" key="1">
    <citation type="journal article" date="2017" name="Nature">
        <title>The genome of Chenopodium quinoa.</title>
        <authorList>
            <person name="Jarvis D.E."/>
            <person name="Ho Y.S."/>
            <person name="Lightfoot D.J."/>
            <person name="Schmoeckel S.M."/>
            <person name="Li B."/>
            <person name="Borm T.J.A."/>
            <person name="Ohyanagi H."/>
            <person name="Mineta K."/>
            <person name="Michell C.T."/>
            <person name="Saber N."/>
            <person name="Kharbatia N.M."/>
            <person name="Rupper R.R."/>
            <person name="Sharp A.R."/>
            <person name="Dally N."/>
            <person name="Boughton B.A."/>
            <person name="Woo Y.H."/>
            <person name="Gao G."/>
            <person name="Schijlen E.G.W.M."/>
            <person name="Guo X."/>
            <person name="Momin A.A."/>
            <person name="Negrao S."/>
            <person name="Al-Babili S."/>
            <person name="Gehring C."/>
            <person name="Roessner U."/>
            <person name="Jung C."/>
            <person name="Murphy K."/>
            <person name="Arold S.T."/>
            <person name="Gojobori T."/>
            <person name="van der Linden C.G."/>
            <person name="van Loo E.N."/>
            <person name="Jellen E.N."/>
            <person name="Maughan P.J."/>
            <person name="Tester M."/>
        </authorList>
    </citation>
    <scope>NUCLEOTIDE SEQUENCE [LARGE SCALE GENOMIC DNA]</scope>
    <source>
        <strain evidence="4">cv. PI 614886</strain>
    </source>
</reference>
<feature type="compositionally biased region" description="Basic and acidic residues" evidence="1">
    <location>
        <begin position="137"/>
        <end position="152"/>
    </location>
</feature>
<feature type="region of interest" description="Disordered" evidence="1">
    <location>
        <begin position="130"/>
        <end position="170"/>
    </location>
</feature>